<keyword evidence="2" id="KW-0820">tRNA-binding</keyword>
<protein>
    <recommendedName>
        <fullName evidence="2">tRNA(Met) cytidine acetate ligase</fullName>
        <ecNumber evidence="2">6.3.4.-</ecNumber>
    </recommendedName>
</protein>
<comment type="caution">
    <text evidence="2">Lacks conserved residue(s) required for the propagation of feature annotation.</text>
</comment>
<feature type="binding site" evidence="2">
    <location>
        <position position="164"/>
    </location>
    <ligand>
        <name>ATP</name>
        <dbReference type="ChEBI" id="CHEBI:30616"/>
    </ligand>
</feature>
<dbReference type="PANTHER" id="PTHR37825:SF1">
    <property type="entry name" value="TRNA(MET) CYTIDINE ACETATE LIGASE"/>
    <property type="match status" value="1"/>
</dbReference>
<keyword evidence="2" id="KW-0963">Cytoplasm</keyword>
<organism evidence="3 4">
    <name type="scientific">Anaerotignum lactatifermentans</name>
    <dbReference type="NCBI Taxonomy" id="160404"/>
    <lineage>
        <taxon>Bacteria</taxon>
        <taxon>Bacillati</taxon>
        <taxon>Bacillota</taxon>
        <taxon>Clostridia</taxon>
        <taxon>Lachnospirales</taxon>
        <taxon>Anaerotignaceae</taxon>
        <taxon>Anaerotignum</taxon>
    </lineage>
</organism>
<proteinExistence type="inferred from homology"/>
<keyword evidence="1 2" id="KW-0819">tRNA processing</keyword>
<feature type="binding site" evidence="2">
    <location>
        <begin position="9"/>
        <end position="22"/>
    </location>
    <ligand>
        <name>ATP</name>
        <dbReference type="ChEBI" id="CHEBI:30616"/>
    </ligand>
</feature>
<dbReference type="EC" id="6.3.4.-" evidence="2"/>
<dbReference type="Proteomes" id="UP000195455">
    <property type="component" value="Unassembled WGS sequence"/>
</dbReference>
<dbReference type="GO" id="GO:0005524">
    <property type="term" value="F:ATP binding"/>
    <property type="evidence" value="ECO:0007669"/>
    <property type="project" value="UniProtKB-KW"/>
</dbReference>
<evidence type="ECO:0000256" key="1">
    <source>
        <dbReference type="ARBA" id="ARBA00022694"/>
    </source>
</evidence>
<dbReference type="HAMAP" id="MF_01539">
    <property type="entry name" value="TmcAL"/>
    <property type="match status" value="1"/>
</dbReference>
<sequence>MPLRTVGIIAEFNPFHKGHQYILEKAKAHTDCQRAMVVMSGSFVQRGEPAFFDKWTRAKCALLNGADMVLELPVLFAAANAEIFAMGGVKVLEDTGMTNALCFGSESGDLKALQEAAKIMTNETEEFQRLLKAGLDEGMSYPAARAKALETVSHISSEIISRPNHILGLEYLKALDRLGSNIEPCTIRRKGSQYDDPSLTGEFASAAAIRKGILEENATEAFLQVPENIVDLLTKEISLGTAPASMDKLAGALHYKLRTTSAEEIHDILEVIEGLENRILRAIGNEFFMNDIIEYIKTKRYTRTKIQRILVHILLDIQAKEVDYFLSQNHLPYIRVLGFQKDNADILGELTEQAKCPVLTNLKKAPEILDEDGLHLLALEKLATDLQALAAPNPLYRAPNRDFTTPMAIV</sequence>
<dbReference type="SUPFAM" id="SSF52374">
    <property type="entry name" value="Nucleotidylyl transferase"/>
    <property type="match status" value="1"/>
</dbReference>
<name>A0A1Y3U4J0_9FIRM</name>
<dbReference type="GO" id="GO:0006400">
    <property type="term" value="P:tRNA modification"/>
    <property type="evidence" value="ECO:0007669"/>
    <property type="project" value="UniProtKB-UniRule"/>
</dbReference>
<feature type="binding site" evidence="2">
    <location>
        <position position="104"/>
    </location>
    <ligand>
        <name>ATP</name>
        <dbReference type="ChEBI" id="CHEBI:30616"/>
    </ligand>
</feature>
<dbReference type="InterPro" id="IPR014729">
    <property type="entry name" value="Rossmann-like_a/b/a_fold"/>
</dbReference>
<dbReference type="PANTHER" id="PTHR37825">
    <property type="entry name" value="TRNA(MET) CYTIDINE ACETATE LIGASE"/>
    <property type="match status" value="1"/>
</dbReference>
<feature type="binding site" evidence="2">
    <location>
        <position position="189"/>
    </location>
    <ligand>
        <name>ATP</name>
        <dbReference type="ChEBI" id="CHEBI:30616"/>
    </ligand>
</feature>
<reference evidence="4" key="1">
    <citation type="submission" date="2017-04" db="EMBL/GenBank/DDBJ databases">
        <title>Function of individual gut microbiota members based on whole genome sequencing of pure cultures obtained from chicken caecum.</title>
        <authorList>
            <person name="Medvecky M."/>
            <person name="Cejkova D."/>
            <person name="Polansky O."/>
            <person name="Karasova D."/>
            <person name="Kubasova T."/>
            <person name="Cizek A."/>
            <person name="Rychlik I."/>
        </authorList>
    </citation>
    <scope>NUCLEOTIDE SEQUENCE [LARGE SCALE GENOMIC DNA]</scope>
    <source>
        <strain evidence="4">An75</strain>
    </source>
</reference>
<dbReference type="GO" id="GO:0000049">
    <property type="term" value="F:tRNA binding"/>
    <property type="evidence" value="ECO:0007669"/>
    <property type="project" value="UniProtKB-KW"/>
</dbReference>
<evidence type="ECO:0000313" key="4">
    <source>
        <dbReference type="Proteomes" id="UP000195455"/>
    </source>
</evidence>
<comment type="catalytic activity">
    <reaction evidence="2">
        <text>cytidine(34) in elongator tRNA(Met) + acetate + ATP = N(4)-acetylcytidine(34) in elongator tRNA(Met) + AMP + diphosphate</text>
        <dbReference type="Rhea" id="RHEA:58144"/>
        <dbReference type="Rhea" id="RHEA-COMP:10693"/>
        <dbReference type="Rhea" id="RHEA-COMP:10694"/>
        <dbReference type="ChEBI" id="CHEBI:30089"/>
        <dbReference type="ChEBI" id="CHEBI:30616"/>
        <dbReference type="ChEBI" id="CHEBI:33019"/>
        <dbReference type="ChEBI" id="CHEBI:74900"/>
        <dbReference type="ChEBI" id="CHEBI:82748"/>
        <dbReference type="ChEBI" id="CHEBI:456215"/>
    </reaction>
</comment>
<comment type="subcellular location">
    <subcellularLocation>
        <location evidence="2">Cytoplasm</location>
    </subcellularLocation>
</comment>
<keyword evidence="2" id="KW-0694">RNA-binding</keyword>
<comment type="similarity">
    <text evidence="2">Belongs to the TmcAL family.</text>
</comment>
<evidence type="ECO:0000313" key="3">
    <source>
        <dbReference type="EMBL" id="OUN41319.1"/>
    </source>
</evidence>
<keyword evidence="2" id="KW-0436">Ligase</keyword>
<gene>
    <name evidence="2" type="primary">tmcAL</name>
    <name evidence="3" type="ORF">B5G26_11500</name>
</gene>
<keyword evidence="2" id="KW-0067">ATP-binding</keyword>
<evidence type="ECO:0000256" key="2">
    <source>
        <dbReference type="HAMAP-Rule" id="MF_01539"/>
    </source>
</evidence>
<dbReference type="EMBL" id="NFHM01000019">
    <property type="protein sequence ID" value="OUN41319.1"/>
    <property type="molecule type" value="Genomic_DNA"/>
</dbReference>
<dbReference type="GO" id="GO:0005737">
    <property type="term" value="C:cytoplasm"/>
    <property type="evidence" value="ECO:0007669"/>
    <property type="project" value="UniProtKB-SubCell"/>
</dbReference>
<dbReference type="Pfam" id="PF05636">
    <property type="entry name" value="HIGH_NTase1"/>
    <property type="match status" value="1"/>
</dbReference>
<dbReference type="GO" id="GO:0016879">
    <property type="term" value="F:ligase activity, forming carbon-nitrogen bonds"/>
    <property type="evidence" value="ECO:0007669"/>
    <property type="project" value="UniProtKB-UniRule"/>
</dbReference>
<comment type="caution">
    <text evidence="3">The sequence shown here is derived from an EMBL/GenBank/DDBJ whole genome shotgun (WGS) entry which is preliminary data.</text>
</comment>
<dbReference type="NCBIfam" id="NF010191">
    <property type="entry name" value="PRK13670.1"/>
    <property type="match status" value="1"/>
</dbReference>
<keyword evidence="2" id="KW-0547">Nucleotide-binding</keyword>
<dbReference type="InterPro" id="IPR008513">
    <property type="entry name" value="tRNA(Met)_cyd_acetate_ligase"/>
</dbReference>
<dbReference type="Gene3D" id="3.40.50.620">
    <property type="entry name" value="HUPs"/>
    <property type="match status" value="1"/>
</dbReference>
<comment type="function">
    <text evidence="2">Catalyzes the formation of N(4)-acetylcytidine (ac(4)C) at the wobble position of elongator tRNA(Met), using acetate and ATP as substrates. First activates an acetate ion to form acetyladenylate (Ac-AMP) and then transfers the acetyl group to tRNA to form ac(4)C34.</text>
</comment>
<accession>A0A1Y3U4J0</accession>
<dbReference type="AlphaFoldDB" id="A0A1Y3U4J0"/>